<dbReference type="InterPro" id="IPR003961">
    <property type="entry name" value="FN3_dom"/>
</dbReference>
<dbReference type="Proteomes" id="UP000492821">
    <property type="component" value="Unassembled WGS sequence"/>
</dbReference>
<organism evidence="4 5">
    <name type="scientific">Panagrellus redivivus</name>
    <name type="common">Microworm</name>
    <dbReference type="NCBI Taxonomy" id="6233"/>
    <lineage>
        <taxon>Eukaryota</taxon>
        <taxon>Metazoa</taxon>
        <taxon>Ecdysozoa</taxon>
        <taxon>Nematoda</taxon>
        <taxon>Chromadorea</taxon>
        <taxon>Rhabditida</taxon>
        <taxon>Tylenchina</taxon>
        <taxon>Panagrolaimomorpha</taxon>
        <taxon>Panagrolaimoidea</taxon>
        <taxon>Panagrolaimidae</taxon>
        <taxon>Panagrellus</taxon>
    </lineage>
</organism>
<keyword evidence="4" id="KW-1185">Reference proteome</keyword>
<dbReference type="Gene3D" id="2.60.120.200">
    <property type="match status" value="1"/>
</dbReference>
<feature type="chain" id="PRO_5028982850" evidence="1">
    <location>
        <begin position="24"/>
        <end position="519"/>
    </location>
</feature>
<dbReference type="Pfam" id="PF00629">
    <property type="entry name" value="MAM"/>
    <property type="match status" value="1"/>
</dbReference>
<dbReference type="InterPro" id="IPR013320">
    <property type="entry name" value="ConA-like_dom_sf"/>
</dbReference>
<feature type="domain" description="Fibronectin type-III" evidence="3">
    <location>
        <begin position="32"/>
        <end position="123"/>
    </location>
</feature>
<dbReference type="SUPFAM" id="SSF49899">
    <property type="entry name" value="Concanavalin A-like lectins/glucanases"/>
    <property type="match status" value="1"/>
</dbReference>
<dbReference type="SUPFAM" id="SSF49265">
    <property type="entry name" value="Fibronectin type III"/>
    <property type="match status" value="1"/>
</dbReference>
<dbReference type="Gene3D" id="2.60.40.10">
    <property type="entry name" value="Immunoglobulins"/>
    <property type="match status" value="2"/>
</dbReference>
<evidence type="ECO:0000259" key="3">
    <source>
        <dbReference type="PROSITE" id="PS50853"/>
    </source>
</evidence>
<reference evidence="5" key="2">
    <citation type="submission" date="2020-10" db="UniProtKB">
        <authorList>
            <consortium name="WormBaseParasite"/>
        </authorList>
    </citation>
    <scope>IDENTIFICATION</scope>
</reference>
<dbReference type="WBParaSite" id="Pan_g19495.t1">
    <property type="protein sequence ID" value="Pan_g19495.t1"/>
    <property type="gene ID" value="Pan_g19495"/>
</dbReference>
<evidence type="ECO:0000313" key="5">
    <source>
        <dbReference type="WBParaSite" id="Pan_g19495.t1"/>
    </source>
</evidence>
<reference evidence="4" key="1">
    <citation type="journal article" date="2013" name="Genetics">
        <title>The draft genome and transcriptome of Panagrellus redivivus are shaped by the harsh demands of a free-living lifestyle.</title>
        <authorList>
            <person name="Srinivasan J."/>
            <person name="Dillman A.R."/>
            <person name="Macchietto M.G."/>
            <person name="Heikkinen L."/>
            <person name="Lakso M."/>
            <person name="Fracchia K.M."/>
            <person name="Antoshechkin I."/>
            <person name="Mortazavi A."/>
            <person name="Wong G."/>
            <person name="Sternberg P.W."/>
        </authorList>
    </citation>
    <scope>NUCLEOTIDE SEQUENCE [LARGE SCALE GENOMIC DNA]</scope>
    <source>
        <strain evidence="4">MT8872</strain>
    </source>
</reference>
<evidence type="ECO:0000256" key="1">
    <source>
        <dbReference type="SAM" id="SignalP"/>
    </source>
</evidence>
<dbReference type="SMART" id="SM00137">
    <property type="entry name" value="MAM"/>
    <property type="match status" value="1"/>
</dbReference>
<accession>A0A7E4VD65</accession>
<evidence type="ECO:0000313" key="4">
    <source>
        <dbReference type="Proteomes" id="UP000492821"/>
    </source>
</evidence>
<evidence type="ECO:0000259" key="2">
    <source>
        <dbReference type="PROSITE" id="PS50060"/>
    </source>
</evidence>
<proteinExistence type="predicted"/>
<feature type="signal peptide" evidence="1">
    <location>
        <begin position="1"/>
        <end position="23"/>
    </location>
</feature>
<feature type="domain" description="MAM" evidence="2">
    <location>
        <begin position="257"/>
        <end position="422"/>
    </location>
</feature>
<dbReference type="InterPro" id="IPR000998">
    <property type="entry name" value="MAM_dom"/>
</dbReference>
<dbReference type="InterPro" id="IPR013783">
    <property type="entry name" value="Ig-like_fold"/>
</dbReference>
<dbReference type="InterPro" id="IPR050713">
    <property type="entry name" value="RTP_Phos/Ushers"/>
</dbReference>
<dbReference type="PANTHER" id="PTHR46957:SF3">
    <property type="entry name" value="CYTOKINE RECEPTOR"/>
    <property type="match status" value="1"/>
</dbReference>
<dbReference type="AlphaFoldDB" id="A0A7E4VD65"/>
<dbReference type="CDD" id="cd00063">
    <property type="entry name" value="FN3"/>
    <property type="match status" value="2"/>
</dbReference>
<dbReference type="PROSITE" id="PS50060">
    <property type="entry name" value="MAM_2"/>
    <property type="match status" value="1"/>
</dbReference>
<sequence length="519" mass="57905">MALMADLFRVFCCFWLFIGRIAAQSEHRVPDPPENVRVKLEATSATLWWEPPSTAGDILVRGYTISYGIETPSRRVVIEGVDTNAFTIEGLKPNATYVFAVTAYNEADGEDSERVLLTGTSHAADPRNSAFRFPAPSDITVIGTSATDVEISWTDPMPESRDENSLELGTKRRFYIVRYYASTHPEKARKISTEKTKAFITNLTPETSYNILIRTVLPNGQESPWSREEVVKTSSKHQNHNDLAFLNTPSTRVHVSESCDFEVPYLCDFFSEATAPLQFRREASVSTGGTMSTHSGDAGHYMVAQSSQDLKDTFGRLFSPVWNFNAAGHICVSLWVYVRADSYGILTVSVQYEGDSINMAVPVFKKRMEGMKKQKWSEITAESKIHRHKSFQLIVEVRKASPRARFWVAVDDIHARGGHCAHSKGLLKGNVAVIWISFRVAGHFIPRGSEQFQVVLTLLHIFHCTANSLVFLIFNKEVRSGFTTVFFKGGTASSTDGVTVVIRGKKTSTKTQSHPKPIS</sequence>
<dbReference type="SMART" id="SM00060">
    <property type="entry name" value="FN3"/>
    <property type="match status" value="2"/>
</dbReference>
<feature type="domain" description="Fibronectin type-III" evidence="3">
    <location>
        <begin position="135"/>
        <end position="236"/>
    </location>
</feature>
<dbReference type="PROSITE" id="PS50853">
    <property type="entry name" value="FN3"/>
    <property type="match status" value="2"/>
</dbReference>
<dbReference type="Pfam" id="PF00041">
    <property type="entry name" value="fn3"/>
    <property type="match status" value="2"/>
</dbReference>
<dbReference type="GO" id="GO:0016020">
    <property type="term" value="C:membrane"/>
    <property type="evidence" value="ECO:0007669"/>
    <property type="project" value="UniProtKB-SubCell"/>
</dbReference>
<protein>
    <submittedName>
        <fullName evidence="5">Protein-tyrosine-phosphatase</fullName>
    </submittedName>
</protein>
<name>A0A7E4VD65_PANRE</name>
<dbReference type="PANTHER" id="PTHR46957">
    <property type="entry name" value="CYTOKINE RECEPTOR"/>
    <property type="match status" value="1"/>
</dbReference>
<dbReference type="InterPro" id="IPR036116">
    <property type="entry name" value="FN3_sf"/>
</dbReference>
<keyword evidence="1" id="KW-0732">Signal</keyword>